<organism evidence="8 9">
    <name type="scientific">Alosa alosa</name>
    <name type="common">allis shad</name>
    <dbReference type="NCBI Taxonomy" id="278164"/>
    <lineage>
        <taxon>Eukaryota</taxon>
        <taxon>Metazoa</taxon>
        <taxon>Chordata</taxon>
        <taxon>Craniata</taxon>
        <taxon>Vertebrata</taxon>
        <taxon>Euteleostomi</taxon>
        <taxon>Actinopterygii</taxon>
        <taxon>Neopterygii</taxon>
        <taxon>Teleostei</taxon>
        <taxon>Clupei</taxon>
        <taxon>Clupeiformes</taxon>
        <taxon>Clupeoidei</taxon>
        <taxon>Clupeidae</taxon>
        <taxon>Alosa</taxon>
    </lineage>
</organism>
<comment type="similarity">
    <text evidence="6">Belongs to the peptidase S1 family. CLIP subfamily.</text>
</comment>
<dbReference type="Pfam" id="PF00089">
    <property type="entry name" value="Trypsin"/>
    <property type="match status" value="1"/>
</dbReference>
<evidence type="ECO:0000256" key="1">
    <source>
        <dbReference type="ARBA" id="ARBA00004613"/>
    </source>
</evidence>
<dbReference type="FunFam" id="2.40.10.10:FF:000054">
    <property type="entry name" value="Complement C1r subcomponent"/>
    <property type="match status" value="1"/>
</dbReference>
<dbReference type="InterPro" id="IPR043504">
    <property type="entry name" value="Peptidase_S1_PA_chymotrypsin"/>
</dbReference>
<accession>A0AAV6FG99</accession>
<reference evidence="8" key="1">
    <citation type="submission" date="2020-10" db="EMBL/GenBank/DDBJ databases">
        <title>Chromosome-scale genome assembly of the Allis shad, Alosa alosa.</title>
        <authorList>
            <person name="Margot Z."/>
            <person name="Christophe K."/>
            <person name="Cabau C."/>
            <person name="Louis A."/>
            <person name="Berthelot C."/>
            <person name="Parey E."/>
            <person name="Roest Crollius H."/>
            <person name="Montfort J."/>
            <person name="Robinson-Rechavi M."/>
            <person name="Bucao C."/>
            <person name="Bouchez O."/>
            <person name="Gislard M."/>
            <person name="Lluch J."/>
            <person name="Milhes M."/>
            <person name="Lampietro C."/>
            <person name="Lopez Roques C."/>
            <person name="Donnadieu C."/>
            <person name="Braasch I."/>
            <person name="Desvignes T."/>
            <person name="Postlethwait J."/>
            <person name="Bobe J."/>
            <person name="Guiguen Y."/>
        </authorList>
    </citation>
    <scope>NUCLEOTIDE SEQUENCE</scope>
    <source>
        <strain evidence="8">M-15738</strain>
        <tissue evidence="8">Blood</tissue>
    </source>
</reference>
<gene>
    <name evidence="8" type="ORF">AALO_G00284850</name>
</gene>
<evidence type="ECO:0000313" key="9">
    <source>
        <dbReference type="Proteomes" id="UP000823561"/>
    </source>
</evidence>
<dbReference type="SMART" id="SM00020">
    <property type="entry name" value="Tryp_SPc"/>
    <property type="match status" value="1"/>
</dbReference>
<dbReference type="CDD" id="cd00190">
    <property type="entry name" value="Tryp_SPc"/>
    <property type="match status" value="1"/>
</dbReference>
<keyword evidence="4" id="KW-1015">Disulfide bond</keyword>
<dbReference type="SUPFAM" id="SSF50494">
    <property type="entry name" value="Trypsin-like serine proteases"/>
    <property type="match status" value="1"/>
</dbReference>
<dbReference type="PRINTS" id="PR00722">
    <property type="entry name" value="CHYMOTRYPSIN"/>
</dbReference>
<dbReference type="AlphaFoldDB" id="A0AAV6FG99"/>
<dbReference type="PANTHER" id="PTHR24256">
    <property type="entry name" value="TRYPTASE-RELATED"/>
    <property type="match status" value="1"/>
</dbReference>
<keyword evidence="2" id="KW-0964">Secreted</keyword>
<keyword evidence="9" id="KW-1185">Reference proteome</keyword>
<dbReference type="GO" id="GO:0006508">
    <property type="term" value="P:proteolysis"/>
    <property type="evidence" value="ECO:0007669"/>
    <property type="project" value="InterPro"/>
</dbReference>
<evidence type="ECO:0000256" key="5">
    <source>
        <dbReference type="ARBA" id="ARBA00023180"/>
    </source>
</evidence>
<evidence type="ECO:0000313" key="8">
    <source>
        <dbReference type="EMBL" id="KAG5261490.1"/>
    </source>
</evidence>
<evidence type="ECO:0000256" key="6">
    <source>
        <dbReference type="ARBA" id="ARBA00024195"/>
    </source>
</evidence>
<dbReference type="PROSITE" id="PS50240">
    <property type="entry name" value="TRYPSIN_DOM"/>
    <property type="match status" value="1"/>
</dbReference>
<evidence type="ECO:0000256" key="3">
    <source>
        <dbReference type="ARBA" id="ARBA00022729"/>
    </source>
</evidence>
<keyword evidence="3" id="KW-0732">Signal</keyword>
<keyword evidence="5" id="KW-0325">Glycoprotein</keyword>
<evidence type="ECO:0000256" key="4">
    <source>
        <dbReference type="ARBA" id="ARBA00023157"/>
    </source>
</evidence>
<comment type="subcellular location">
    <subcellularLocation>
        <location evidence="1">Secreted</location>
    </subcellularLocation>
</comment>
<dbReference type="InterPro" id="IPR051487">
    <property type="entry name" value="Ser/Thr_Proteases_Immune/Dev"/>
</dbReference>
<sequence>MVYLNEGGFYGGHGGGAILSDRWVLTSGRNLFLKKSHKDTCGQQPLVPKVYLGVAKPEDVDASKEAAVEQVFLHPEFQNASDWENDLALIKLKEPLSFNQTLMPIPLPEQGQEQEERVGEEAIFGAWDMGIIHYQPGAVKYLKLPVVSHEVCRAEYQSSKGPIVNANMFCTGASEFLINVCFMDAGNTLVFQNPKTRRVYAAGIVSFDNVCAFKKYAVHTRVSTYLPWIRDVMRGDEVVSAQRESLVADMYSGKI</sequence>
<evidence type="ECO:0000256" key="2">
    <source>
        <dbReference type="ARBA" id="ARBA00022525"/>
    </source>
</evidence>
<name>A0AAV6FG99_9TELE</name>
<dbReference type="EMBL" id="JADWDJ010000023">
    <property type="protein sequence ID" value="KAG5261490.1"/>
    <property type="molecule type" value="Genomic_DNA"/>
</dbReference>
<dbReference type="GO" id="GO:0005576">
    <property type="term" value="C:extracellular region"/>
    <property type="evidence" value="ECO:0007669"/>
    <property type="project" value="UniProtKB-SubCell"/>
</dbReference>
<dbReference type="InterPro" id="IPR001314">
    <property type="entry name" value="Peptidase_S1A"/>
</dbReference>
<dbReference type="Proteomes" id="UP000823561">
    <property type="component" value="Chromosome 23"/>
</dbReference>
<dbReference type="GO" id="GO:0004252">
    <property type="term" value="F:serine-type endopeptidase activity"/>
    <property type="evidence" value="ECO:0007669"/>
    <property type="project" value="InterPro"/>
</dbReference>
<dbReference type="Gene3D" id="2.40.10.10">
    <property type="entry name" value="Trypsin-like serine proteases"/>
    <property type="match status" value="2"/>
</dbReference>
<dbReference type="InterPro" id="IPR009003">
    <property type="entry name" value="Peptidase_S1_PA"/>
</dbReference>
<comment type="caution">
    <text evidence="8">The sequence shown here is derived from an EMBL/GenBank/DDBJ whole genome shotgun (WGS) entry which is preliminary data.</text>
</comment>
<evidence type="ECO:0000259" key="7">
    <source>
        <dbReference type="PROSITE" id="PS50240"/>
    </source>
</evidence>
<protein>
    <recommendedName>
        <fullName evidence="7">Peptidase S1 domain-containing protein</fullName>
    </recommendedName>
</protein>
<proteinExistence type="inferred from homology"/>
<dbReference type="InterPro" id="IPR001254">
    <property type="entry name" value="Trypsin_dom"/>
</dbReference>
<feature type="domain" description="Peptidase S1" evidence="7">
    <location>
        <begin position="1"/>
        <end position="234"/>
    </location>
</feature>